<dbReference type="RefSeq" id="WP_165138900.1">
    <property type="nucleotide sequence ID" value="NZ_CP049255.1"/>
</dbReference>
<comment type="caution">
    <text evidence="1">The sequence shown here is derived from an EMBL/GenBank/DDBJ whole genome shotgun (WGS) entry which is preliminary data.</text>
</comment>
<dbReference type="PANTHER" id="PTHR42110:SF1">
    <property type="entry name" value="L-ASPARAGINASE, PUTATIVE (AFU_ORTHOLOGUE AFUA_3G11890)-RELATED"/>
    <property type="match status" value="1"/>
</dbReference>
<dbReference type="EMBL" id="JACHWQ010000004">
    <property type="protein sequence ID" value="MBB2975994.1"/>
    <property type="molecule type" value="Genomic_DNA"/>
</dbReference>
<protein>
    <submittedName>
        <fullName evidence="1">L-asparaginase II</fullName>
    </submittedName>
</protein>
<evidence type="ECO:0000313" key="2">
    <source>
        <dbReference type="Proteomes" id="UP000529310"/>
    </source>
</evidence>
<reference evidence="1 2" key="1">
    <citation type="submission" date="2020-08" db="EMBL/GenBank/DDBJ databases">
        <title>Sequencing the genomes of 1000 actinobacteria strains.</title>
        <authorList>
            <person name="Klenk H.-P."/>
        </authorList>
    </citation>
    <scope>NUCLEOTIDE SEQUENCE [LARGE SCALE GENOMIC DNA]</scope>
    <source>
        <strain evidence="1 2">DSM 27099</strain>
    </source>
</reference>
<dbReference type="PANTHER" id="PTHR42110">
    <property type="entry name" value="L-ASPARAGINASE, PUTATIVE (AFU_ORTHOLOGUE AFUA_3G11890)-RELATED"/>
    <property type="match status" value="1"/>
</dbReference>
<dbReference type="Pfam" id="PF06089">
    <property type="entry name" value="Asparaginase_II"/>
    <property type="match status" value="1"/>
</dbReference>
<dbReference type="InterPro" id="IPR010349">
    <property type="entry name" value="Asparaginase_II"/>
</dbReference>
<keyword evidence="2" id="KW-1185">Reference proteome</keyword>
<gene>
    <name evidence="1" type="ORF">FHX49_001564</name>
</gene>
<dbReference type="Proteomes" id="UP000529310">
    <property type="component" value="Unassembled WGS sequence"/>
</dbReference>
<name>A0A7W4V3T4_9MICO</name>
<proteinExistence type="predicted"/>
<accession>A0A7W4V3T4</accession>
<sequence>MPHTIAAADAAELAVVERSGFVESRHVGSAIVLAPDGTVARTIGDVGALILPRSSFKPIQALGSLAAGAWLDAERLAVATASHSGTDRHVEVVREILETARLNEDALGCPPAWPTDNATRAEMVRDRAEPARIRMNCSGKHAAMLLACSVNGWDTSTYLELSHPLQVQIREVAERLTGEKMAHAAIDGCGAPVYAVSLSALARAAHRIATSSTTSPFALHRNAGALVQAVRDNPWAIQGPGQPDTIAIERSGVFSKYGAEGVIIMTAPNGTTVAAKTLDGSNRVSHVVALALLEQAGALPASDVAAVTSQLPLTISGGSHDVGVIRPVV</sequence>
<dbReference type="AlphaFoldDB" id="A0A7W4V3T4"/>
<evidence type="ECO:0000313" key="1">
    <source>
        <dbReference type="EMBL" id="MBB2975994.1"/>
    </source>
</evidence>
<organism evidence="1 2">
    <name type="scientific">Microbacterium endophyticum</name>
    <dbReference type="NCBI Taxonomy" id="1526412"/>
    <lineage>
        <taxon>Bacteria</taxon>
        <taxon>Bacillati</taxon>
        <taxon>Actinomycetota</taxon>
        <taxon>Actinomycetes</taxon>
        <taxon>Micrococcales</taxon>
        <taxon>Microbacteriaceae</taxon>
        <taxon>Microbacterium</taxon>
    </lineage>
</organism>